<comment type="caution">
    <text evidence="2">The sequence shown here is derived from an EMBL/GenBank/DDBJ whole genome shotgun (WGS) entry which is preliminary data.</text>
</comment>
<name>A0AAN7S296_MYCAM</name>
<dbReference type="EMBL" id="JAUNZN010000002">
    <property type="protein sequence ID" value="KAK4825740.1"/>
    <property type="molecule type" value="Genomic_DNA"/>
</dbReference>
<dbReference type="AlphaFoldDB" id="A0AAN7S296"/>
<accession>A0AAN7S296</accession>
<sequence>MPHLCTDCAVVPAVMGWRLNHCPGQPVPMLDNPFSEVKFPNIQSKPPLAQLEAISSRPITCYLGEETDPHLSTTSFQAVVESDKVSPQPPFLQTKQPQFPQPILISLVLQTLHQLCCPSLDTLQPLNVSLVVRGPKLNTVFEVRPHQSRVQGHDHFPTPAGHPVFDTGQDAVGFLGLSLYAMKAKCRASHGEGSGSSLTAAPPGKGAIAVNESTAKWLSRLQCENLPEGNAELEILLNKKNARALGTSWAKSCPEGSAACPADRAVVVPALAAGELTTQQPLRESGSALSHGLPFPPAHSKPENSQEATSLILGAGQFRMGKASQKD</sequence>
<feature type="region of interest" description="Disordered" evidence="1">
    <location>
        <begin position="284"/>
        <end position="327"/>
    </location>
</feature>
<keyword evidence="3" id="KW-1185">Reference proteome</keyword>
<gene>
    <name evidence="2" type="ORF">QYF61_002179</name>
</gene>
<evidence type="ECO:0000313" key="3">
    <source>
        <dbReference type="Proteomes" id="UP001333110"/>
    </source>
</evidence>
<evidence type="ECO:0000256" key="1">
    <source>
        <dbReference type="SAM" id="MobiDB-lite"/>
    </source>
</evidence>
<reference evidence="2 3" key="1">
    <citation type="journal article" date="2023" name="J. Hered.">
        <title>Chromosome-level genome of the wood stork (Mycteria americana) provides insight into avian chromosome evolution.</title>
        <authorList>
            <person name="Flamio R. Jr."/>
            <person name="Ramstad K.M."/>
        </authorList>
    </citation>
    <scope>NUCLEOTIDE SEQUENCE [LARGE SCALE GENOMIC DNA]</scope>
    <source>
        <strain evidence="2">JAX WOST 10</strain>
    </source>
</reference>
<organism evidence="2 3">
    <name type="scientific">Mycteria americana</name>
    <name type="common">Wood stork</name>
    <dbReference type="NCBI Taxonomy" id="33587"/>
    <lineage>
        <taxon>Eukaryota</taxon>
        <taxon>Metazoa</taxon>
        <taxon>Chordata</taxon>
        <taxon>Craniata</taxon>
        <taxon>Vertebrata</taxon>
        <taxon>Euteleostomi</taxon>
        <taxon>Archelosauria</taxon>
        <taxon>Archosauria</taxon>
        <taxon>Dinosauria</taxon>
        <taxon>Saurischia</taxon>
        <taxon>Theropoda</taxon>
        <taxon>Coelurosauria</taxon>
        <taxon>Aves</taxon>
        <taxon>Neognathae</taxon>
        <taxon>Neoaves</taxon>
        <taxon>Aequornithes</taxon>
        <taxon>Ciconiiformes</taxon>
        <taxon>Ciconiidae</taxon>
        <taxon>Mycteria</taxon>
    </lineage>
</organism>
<evidence type="ECO:0000313" key="2">
    <source>
        <dbReference type="EMBL" id="KAK4825740.1"/>
    </source>
</evidence>
<proteinExistence type="predicted"/>
<protein>
    <submittedName>
        <fullName evidence="2">Uncharacterized protein</fullName>
    </submittedName>
</protein>
<dbReference type="Proteomes" id="UP001333110">
    <property type="component" value="Unassembled WGS sequence"/>
</dbReference>